<dbReference type="OrthoDB" id="4427099at2"/>
<comment type="caution">
    <text evidence="8">The sequence shown here is derived from an EMBL/GenBank/DDBJ whole genome shotgun (WGS) entry which is preliminary data.</text>
</comment>
<sequence>MSNPQATPPSFGSGPQSFGSGPQVPNGASAAEEDTQVPQAPHTDEPVYDQSSNATKQEKSGVSAFVWVALILGALILVLLLVFVMQNNQPVDISYFAWSFSMPLGVALLLAAIAGILIAAIIGTVRIILLGRRLKRAQKNS</sequence>
<dbReference type="RefSeq" id="WP_102237687.1">
    <property type="nucleotide sequence ID" value="NZ_BAAAIM010000007.1"/>
</dbReference>
<keyword evidence="2 6" id="KW-0812">Transmembrane</keyword>
<evidence type="ECO:0000256" key="4">
    <source>
        <dbReference type="ARBA" id="ARBA00023136"/>
    </source>
</evidence>
<proteinExistence type="predicted"/>
<dbReference type="EMBL" id="PNHK01000001">
    <property type="protein sequence ID" value="PMD06031.1"/>
    <property type="molecule type" value="Genomic_DNA"/>
</dbReference>
<organism evidence="8 9">
    <name type="scientific">Brevibacterium paucivorans</name>
    <dbReference type="NCBI Taxonomy" id="170994"/>
    <lineage>
        <taxon>Bacteria</taxon>
        <taxon>Bacillati</taxon>
        <taxon>Actinomycetota</taxon>
        <taxon>Actinomycetes</taxon>
        <taxon>Micrococcales</taxon>
        <taxon>Brevibacteriaceae</taxon>
        <taxon>Brevibacterium</taxon>
    </lineage>
</organism>
<feature type="transmembrane region" description="Helical" evidence="6">
    <location>
        <begin position="104"/>
        <end position="129"/>
    </location>
</feature>
<dbReference type="Proteomes" id="UP000235598">
    <property type="component" value="Unassembled WGS sequence"/>
</dbReference>
<dbReference type="GO" id="GO:0005886">
    <property type="term" value="C:plasma membrane"/>
    <property type="evidence" value="ECO:0007669"/>
    <property type="project" value="InterPro"/>
</dbReference>
<evidence type="ECO:0000256" key="6">
    <source>
        <dbReference type="SAM" id="Phobius"/>
    </source>
</evidence>
<dbReference type="InterPro" id="IPR010445">
    <property type="entry name" value="LapA_dom"/>
</dbReference>
<keyword evidence="3 6" id="KW-1133">Transmembrane helix</keyword>
<dbReference type="Pfam" id="PF06305">
    <property type="entry name" value="LapA_dom"/>
    <property type="match status" value="1"/>
</dbReference>
<evidence type="ECO:0000313" key="8">
    <source>
        <dbReference type="EMBL" id="PMD06031.1"/>
    </source>
</evidence>
<name>A0A2N6VPG7_9MICO</name>
<reference evidence="8 9" key="1">
    <citation type="submission" date="2017-09" db="EMBL/GenBank/DDBJ databases">
        <title>Bacterial strain isolated from the female urinary microbiota.</title>
        <authorList>
            <person name="Thomas-White K."/>
            <person name="Kumar N."/>
            <person name="Forster S."/>
            <person name="Putonti C."/>
            <person name="Lawley T."/>
            <person name="Wolfe A.J."/>
        </authorList>
    </citation>
    <scope>NUCLEOTIDE SEQUENCE [LARGE SCALE GENOMIC DNA]</scope>
    <source>
        <strain evidence="8 9">UMB1301</strain>
    </source>
</reference>
<feature type="compositionally biased region" description="Low complexity" evidence="5">
    <location>
        <begin position="8"/>
        <end position="23"/>
    </location>
</feature>
<protein>
    <submittedName>
        <fullName evidence="8">DUF1049 domain-containing protein</fullName>
    </submittedName>
</protein>
<evidence type="ECO:0000313" key="9">
    <source>
        <dbReference type="Proteomes" id="UP000235598"/>
    </source>
</evidence>
<dbReference type="AlphaFoldDB" id="A0A2N6VPG7"/>
<evidence type="ECO:0000256" key="2">
    <source>
        <dbReference type="ARBA" id="ARBA00022692"/>
    </source>
</evidence>
<feature type="region of interest" description="Disordered" evidence="5">
    <location>
        <begin position="1"/>
        <end position="57"/>
    </location>
</feature>
<evidence type="ECO:0000256" key="1">
    <source>
        <dbReference type="ARBA" id="ARBA00022475"/>
    </source>
</evidence>
<evidence type="ECO:0000259" key="7">
    <source>
        <dbReference type="Pfam" id="PF06305"/>
    </source>
</evidence>
<evidence type="ECO:0000256" key="3">
    <source>
        <dbReference type="ARBA" id="ARBA00022989"/>
    </source>
</evidence>
<feature type="domain" description="Lipopolysaccharide assembly protein A" evidence="7">
    <location>
        <begin position="86"/>
        <end position="140"/>
    </location>
</feature>
<gene>
    <name evidence="8" type="ORF">CJ199_01125</name>
</gene>
<accession>A0A2N6VPG7</accession>
<evidence type="ECO:0000256" key="5">
    <source>
        <dbReference type="SAM" id="MobiDB-lite"/>
    </source>
</evidence>
<keyword evidence="1" id="KW-1003">Cell membrane</keyword>
<feature type="transmembrane region" description="Helical" evidence="6">
    <location>
        <begin position="64"/>
        <end position="84"/>
    </location>
</feature>
<keyword evidence="4 6" id="KW-0472">Membrane</keyword>